<keyword evidence="1" id="KW-0472">Membrane</keyword>
<name>A0A8H7AJX6_9EURO</name>
<reference evidence="2" key="1">
    <citation type="submission" date="2020-02" db="EMBL/GenBank/DDBJ databases">
        <authorList>
            <person name="Palmer J.M."/>
        </authorList>
    </citation>
    <scope>NUCLEOTIDE SEQUENCE</scope>
    <source>
        <strain evidence="2">EPUS1.4</strain>
        <tissue evidence="2">Thallus</tissue>
    </source>
</reference>
<dbReference type="GO" id="GO:0031505">
    <property type="term" value="P:fungal-type cell wall organization"/>
    <property type="evidence" value="ECO:0007669"/>
    <property type="project" value="TreeGrafter"/>
</dbReference>
<feature type="transmembrane region" description="Helical" evidence="1">
    <location>
        <begin position="177"/>
        <end position="200"/>
    </location>
</feature>
<dbReference type="GO" id="GO:0051285">
    <property type="term" value="C:cell cortex of cell tip"/>
    <property type="evidence" value="ECO:0007669"/>
    <property type="project" value="TreeGrafter"/>
</dbReference>
<dbReference type="Proteomes" id="UP000606974">
    <property type="component" value="Unassembled WGS sequence"/>
</dbReference>
<accession>A0A8H7AJX6</accession>
<dbReference type="PANTHER" id="PTHR28019">
    <property type="entry name" value="CELL MEMBRANE PROTEIN YLR413W-RELATED"/>
    <property type="match status" value="1"/>
</dbReference>
<keyword evidence="3" id="KW-1185">Reference proteome</keyword>
<dbReference type="InterPro" id="IPR052413">
    <property type="entry name" value="SUR7_domain"/>
</dbReference>
<protein>
    <recommendedName>
        <fullName evidence="4">Sur7 protein</fullName>
    </recommendedName>
</protein>
<evidence type="ECO:0000256" key="1">
    <source>
        <dbReference type="SAM" id="Phobius"/>
    </source>
</evidence>
<proteinExistence type="predicted"/>
<dbReference type="Pfam" id="PF06687">
    <property type="entry name" value="SUR7"/>
    <property type="match status" value="1"/>
</dbReference>
<gene>
    <name evidence="2" type="ORF">GJ744_006314</name>
</gene>
<dbReference type="PANTHER" id="PTHR28019:SF7">
    <property type="entry name" value="SUR7 PROTEIN"/>
    <property type="match status" value="1"/>
</dbReference>
<comment type="caution">
    <text evidence="2">The sequence shown here is derived from an EMBL/GenBank/DDBJ whole genome shotgun (WGS) entry which is preliminary data.</text>
</comment>
<dbReference type="AlphaFoldDB" id="A0A8H7AJX6"/>
<dbReference type="OrthoDB" id="4159154at2759"/>
<evidence type="ECO:0000313" key="3">
    <source>
        <dbReference type="Proteomes" id="UP000606974"/>
    </source>
</evidence>
<evidence type="ECO:0000313" key="2">
    <source>
        <dbReference type="EMBL" id="KAF7510468.1"/>
    </source>
</evidence>
<sequence length="292" mass="31110">MLRATAILPLACATIAFILSMLVLFAGDSPKMLPSVELLRLNTSQVGQGLNLLGDSESSNKGGLGGLFDKGKDALKDIGNDAIDAASSAVTGALDIKDFYSAHLMTFCEGDFKPNAEDPKAEEEVTACSKRKAFYTFDPTAIIESKLPKGLGLSDIKWPDEITNGVRAINAASRAMFFFYLIGIAAAGIGMIGAVFGLLAYEHKVALANLGVNSLGFICLGLASAIATVVIFRATQAVNEFGGDIGLAADRGTAFLGMTWTATILMLLATIGWVGEFMMGRRRSFYKEERYY</sequence>
<keyword evidence="1" id="KW-1133">Transmembrane helix</keyword>
<organism evidence="2 3">
    <name type="scientific">Endocarpon pusillum</name>
    <dbReference type="NCBI Taxonomy" id="364733"/>
    <lineage>
        <taxon>Eukaryota</taxon>
        <taxon>Fungi</taxon>
        <taxon>Dikarya</taxon>
        <taxon>Ascomycota</taxon>
        <taxon>Pezizomycotina</taxon>
        <taxon>Eurotiomycetes</taxon>
        <taxon>Chaetothyriomycetidae</taxon>
        <taxon>Verrucariales</taxon>
        <taxon>Verrucariaceae</taxon>
        <taxon>Endocarpon</taxon>
    </lineage>
</organism>
<dbReference type="GO" id="GO:0005886">
    <property type="term" value="C:plasma membrane"/>
    <property type="evidence" value="ECO:0007669"/>
    <property type="project" value="InterPro"/>
</dbReference>
<evidence type="ECO:0008006" key="4">
    <source>
        <dbReference type="Google" id="ProtNLM"/>
    </source>
</evidence>
<dbReference type="EMBL" id="JAACFV010000029">
    <property type="protein sequence ID" value="KAF7510468.1"/>
    <property type="molecule type" value="Genomic_DNA"/>
</dbReference>
<dbReference type="InterPro" id="IPR009571">
    <property type="entry name" value="SUR7/Rim9-like_fungi"/>
</dbReference>
<feature type="transmembrane region" description="Helical" evidence="1">
    <location>
        <begin position="254"/>
        <end position="274"/>
    </location>
</feature>
<keyword evidence="1" id="KW-0812">Transmembrane</keyword>
<feature type="transmembrane region" description="Helical" evidence="1">
    <location>
        <begin position="212"/>
        <end position="234"/>
    </location>
</feature>